<dbReference type="NCBIfam" id="TIGR00696">
    <property type="entry name" value="wecG_tagA_cpsF"/>
    <property type="match status" value="1"/>
</dbReference>
<name>A0A0J1GGL3_9GAMM</name>
<protein>
    <recommendedName>
        <fullName evidence="5">UDP-N-acetyl-D-mannosaminuronic acid transferase</fullName>
    </recommendedName>
</protein>
<dbReference type="Proteomes" id="UP000036426">
    <property type="component" value="Unassembled WGS sequence"/>
</dbReference>
<dbReference type="EMBL" id="LDOV01000041">
    <property type="protein sequence ID" value="KLU98867.1"/>
    <property type="molecule type" value="Genomic_DNA"/>
</dbReference>
<comment type="caution">
    <text evidence="3">The sequence shown here is derived from an EMBL/GenBank/DDBJ whole genome shotgun (WGS) entry which is preliminary data.</text>
</comment>
<organism evidence="3 4">
    <name type="scientific">Photobacterium aphoticum</name>
    <dbReference type="NCBI Taxonomy" id="754436"/>
    <lineage>
        <taxon>Bacteria</taxon>
        <taxon>Pseudomonadati</taxon>
        <taxon>Pseudomonadota</taxon>
        <taxon>Gammaproteobacteria</taxon>
        <taxon>Vibrionales</taxon>
        <taxon>Vibrionaceae</taxon>
        <taxon>Photobacterium</taxon>
    </lineage>
</organism>
<evidence type="ECO:0000256" key="2">
    <source>
        <dbReference type="ARBA" id="ARBA00022679"/>
    </source>
</evidence>
<keyword evidence="1" id="KW-0328">Glycosyltransferase</keyword>
<dbReference type="CDD" id="cd06533">
    <property type="entry name" value="Glyco_transf_WecG_TagA"/>
    <property type="match status" value="1"/>
</dbReference>
<evidence type="ECO:0000313" key="4">
    <source>
        <dbReference type="Proteomes" id="UP000036426"/>
    </source>
</evidence>
<dbReference type="OrthoDB" id="9808602at2"/>
<dbReference type="RefSeq" id="WP_047876250.1">
    <property type="nucleotide sequence ID" value="NZ_BMYC01000002.1"/>
</dbReference>
<dbReference type="GO" id="GO:0016758">
    <property type="term" value="F:hexosyltransferase activity"/>
    <property type="evidence" value="ECO:0007669"/>
    <property type="project" value="TreeGrafter"/>
</dbReference>
<dbReference type="PANTHER" id="PTHR34136:SF1">
    <property type="entry name" value="UDP-N-ACETYL-D-MANNOSAMINURONIC ACID TRANSFERASE"/>
    <property type="match status" value="1"/>
</dbReference>
<keyword evidence="4" id="KW-1185">Reference proteome</keyword>
<proteinExistence type="predicted"/>
<dbReference type="InterPro" id="IPR004629">
    <property type="entry name" value="WecG_TagA_CpsF"/>
</dbReference>
<dbReference type="PATRIC" id="fig|754436.4.peg.4252"/>
<dbReference type="AlphaFoldDB" id="A0A0J1GGL3"/>
<keyword evidence="2" id="KW-0808">Transferase</keyword>
<gene>
    <name evidence="3" type="ORF">ABT58_20190</name>
</gene>
<dbReference type="PANTHER" id="PTHR34136">
    <property type="match status" value="1"/>
</dbReference>
<dbReference type="Pfam" id="PF03808">
    <property type="entry name" value="Glyco_tran_WecG"/>
    <property type="match status" value="1"/>
</dbReference>
<evidence type="ECO:0008006" key="5">
    <source>
        <dbReference type="Google" id="ProtNLM"/>
    </source>
</evidence>
<sequence length="244" mass="27574">MNNTIPSKHSINDLPITCFNEINQVVSYISNNYITPQKPGSAIAINPEKIVTSYQDTQTKDMLGKASFLYPDGIGVVKLLQKKTGYNISRIPGCELWEHLMRYAGQNNTPVFLLGATNSVVNQTVNKLKDELNLNISDFHDGYFTDEDEMVERIRQSGAKIVTVALGSPRQEYFIEKCINADINAFFMGVGGTYNVYTGNVKRAPQSWCKLNLEWLYRLLSEPTRIGRQIKLLKFVQLAVQNKI</sequence>
<reference evidence="3 4" key="1">
    <citation type="submission" date="2015-05" db="EMBL/GenBank/DDBJ databases">
        <title>Photobacterium galathea sp. nov.</title>
        <authorList>
            <person name="Machado H."/>
            <person name="Gram L."/>
        </authorList>
    </citation>
    <scope>NUCLEOTIDE SEQUENCE [LARGE SCALE GENOMIC DNA]</scope>
    <source>
        <strain evidence="3 4">DSM 25995</strain>
    </source>
</reference>
<accession>A0A0J1GGL3</accession>
<evidence type="ECO:0000313" key="3">
    <source>
        <dbReference type="EMBL" id="KLU98867.1"/>
    </source>
</evidence>
<evidence type="ECO:0000256" key="1">
    <source>
        <dbReference type="ARBA" id="ARBA00022676"/>
    </source>
</evidence>